<dbReference type="OrthoDB" id="10254258at2759"/>
<gene>
    <name evidence="16" type="ORF">K489DRAFT_386531</name>
</gene>
<comment type="cofactor">
    <cofactor evidence="4">
        <name>Mg(2+)</name>
        <dbReference type="ChEBI" id="CHEBI:18420"/>
    </cofactor>
</comment>
<evidence type="ECO:0000256" key="13">
    <source>
        <dbReference type="SAM" id="MobiDB-lite"/>
    </source>
</evidence>
<feature type="domain" description="HD/PDEase" evidence="14">
    <location>
        <begin position="62"/>
        <end position="185"/>
    </location>
</feature>
<dbReference type="GO" id="GO:0005737">
    <property type="term" value="C:cytoplasm"/>
    <property type="evidence" value="ECO:0007669"/>
    <property type="project" value="TreeGrafter"/>
</dbReference>
<dbReference type="EC" id="3.1.3.89" evidence="8"/>
<dbReference type="PANTHER" id="PTHR11845">
    <property type="entry name" value="5'-DEOXYNUCLEOTIDASE HDDC2"/>
    <property type="match status" value="1"/>
</dbReference>
<dbReference type="Pfam" id="PF13023">
    <property type="entry name" value="HD_3"/>
    <property type="match status" value="1"/>
</dbReference>
<reference evidence="16" key="3">
    <citation type="submission" date="2025-08" db="UniProtKB">
        <authorList>
            <consortium name="RefSeq"/>
        </authorList>
    </citation>
    <scope>IDENTIFICATION</scope>
    <source>
        <strain evidence="16">CBS 342.82</strain>
    </source>
</reference>
<evidence type="ECO:0000313" key="16">
    <source>
        <dbReference type="RefSeq" id="XP_033463081.1"/>
    </source>
</evidence>
<comment type="function">
    <text evidence="5">Catalyzes the dephosphorylation of the nucleoside 5'-monophosphates deoxyadenosine monophosphate (dAMP), deoxycytidine monophosphate (dCMP), deoxyguanosine monophosphate (dGMP) and deoxythymidine monophosphate (dTMP).</text>
</comment>
<dbReference type="PANTHER" id="PTHR11845:SF13">
    <property type="entry name" value="5'-DEOXYNUCLEOTIDASE HDDC2"/>
    <property type="match status" value="1"/>
</dbReference>
<evidence type="ECO:0000256" key="10">
    <source>
        <dbReference type="ARBA" id="ARBA00022801"/>
    </source>
</evidence>
<evidence type="ECO:0000256" key="8">
    <source>
        <dbReference type="ARBA" id="ARBA00012964"/>
    </source>
</evidence>
<dbReference type="InterPro" id="IPR003607">
    <property type="entry name" value="HD/PDEase_dom"/>
</dbReference>
<name>A0A6J3MDF1_9PEZI</name>
<comment type="cofactor">
    <cofactor evidence="2">
        <name>Mn(2+)</name>
        <dbReference type="ChEBI" id="CHEBI:29035"/>
    </cofactor>
</comment>
<organism evidence="16">
    <name type="scientific">Dissoconium aciculare CBS 342.82</name>
    <dbReference type="NCBI Taxonomy" id="1314786"/>
    <lineage>
        <taxon>Eukaryota</taxon>
        <taxon>Fungi</taxon>
        <taxon>Dikarya</taxon>
        <taxon>Ascomycota</taxon>
        <taxon>Pezizomycotina</taxon>
        <taxon>Dothideomycetes</taxon>
        <taxon>Dothideomycetidae</taxon>
        <taxon>Mycosphaerellales</taxon>
        <taxon>Dissoconiaceae</taxon>
        <taxon>Dissoconium</taxon>
    </lineage>
</organism>
<dbReference type="InterPro" id="IPR006674">
    <property type="entry name" value="HD_domain"/>
</dbReference>
<dbReference type="InterPro" id="IPR039356">
    <property type="entry name" value="YfbR/HDDC2"/>
</dbReference>
<reference evidence="16" key="2">
    <citation type="submission" date="2020-04" db="EMBL/GenBank/DDBJ databases">
        <authorList>
            <consortium name="NCBI Genome Project"/>
        </authorList>
    </citation>
    <scope>NUCLEOTIDE SEQUENCE</scope>
    <source>
        <strain evidence="16">CBS 342.82</strain>
    </source>
</reference>
<keyword evidence="15" id="KW-1185">Reference proteome</keyword>
<protein>
    <recommendedName>
        <fullName evidence="8">5'-deoxynucleotidase</fullName>
        <ecNumber evidence="8">3.1.3.89</ecNumber>
    </recommendedName>
</protein>
<accession>A0A6J3MDF1</accession>
<comment type="similarity">
    <text evidence="6">Belongs to the HDDC2 family.</text>
</comment>
<keyword evidence="10" id="KW-0378">Hydrolase</keyword>
<evidence type="ECO:0000256" key="2">
    <source>
        <dbReference type="ARBA" id="ARBA00001936"/>
    </source>
</evidence>
<evidence type="ECO:0000313" key="15">
    <source>
        <dbReference type="Proteomes" id="UP000504637"/>
    </source>
</evidence>
<keyword evidence="9" id="KW-0479">Metal-binding</keyword>
<dbReference type="AlphaFoldDB" id="A0A6J3MDF1"/>
<dbReference type="FunFam" id="1.10.3210.10:FF:000011">
    <property type="entry name" value="HD domain-containing protein 2"/>
    <property type="match status" value="1"/>
</dbReference>
<dbReference type="SMART" id="SM00471">
    <property type="entry name" value="HDc"/>
    <property type="match status" value="1"/>
</dbReference>
<evidence type="ECO:0000256" key="1">
    <source>
        <dbReference type="ARBA" id="ARBA00001638"/>
    </source>
</evidence>
<evidence type="ECO:0000256" key="12">
    <source>
        <dbReference type="ARBA" id="ARBA00023285"/>
    </source>
</evidence>
<comment type="subunit">
    <text evidence="7">Homodimer.</text>
</comment>
<dbReference type="SUPFAM" id="SSF109604">
    <property type="entry name" value="HD-domain/PDEase-like"/>
    <property type="match status" value="1"/>
</dbReference>
<evidence type="ECO:0000256" key="6">
    <source>
        <dbReference type="ARBA" id="ARBA00009999"/>
    </source>
</evidence>
<comment type="catalytic activity">
    <reaction evidence="1">
        <text>a 2'-deoxyribonucleoside 5'-phosphate + H2O = a 2'-deoxyribonucleoside + phosphate</text>
        <dbReference type="Rhea" id="RHEA:36167"/>
        <dbReference type="ChEBI" id="CHEBI:15377"/>
        <dbReference type="ChEBI" id="CHEBI:18274"/>
        <dbReference type="ChEBI" id="CHEBI:43474"/>
        <dbReference type="ChEBI" id="CHEBI:65317"/>
        <dbReference type="EC" id="3.1.3.89"/>
    </reaction>
</comment>
<dbReference type="RefSeq" id="XP_033463081.1">
    <property type="nucleotide sequence ID" value="XM_033606233.1"/>
</dbReference>
<evidence type="ECO:0000256" key="9">
    <source>
        <dbReference type="ARBA" id="ARBA00022723"/>
    </source>
</evidence>
<comment type="cofactor">
    <cofactor evidence="3">
        <name>Co(2+)</name>
        <dbReference type="ChEBI" id="CHEBI:48828"/>
    </cofactor>
</comment>
<dbReference type="GO" id="GO:0046872">
    <property type="term" value="F:metal ion binding"/>
    <property type="evidence" value="ECO:0007669"/>
    <property type="project" value="UniProtKB-KW"/>
</dbReference>
<evidence type="ECO:0000256" key="4">
    <source>
        <dbReference type="ARBA" id="ARBA00001946"/>
    </source>
</evidence>
<sequence length="255" mass="28967">MDSSDANAPASDTPAWTVDTALDKFPTGRPAEHSESPLPYFHLLERLKTTKRAGWTRFPIDRVESVADHSYRMAMMAMFPPVSLSSKLDISKCIRMALIHDIAESVVGDITPGDGVPKSEKSRREIATVEHIERKILGSVHRDPSWLGLLSLWNEFEEGVSLESQFVQDLDKIEMLHQMVEYEKSTHGRADLMEFRYVVTKIRLPEMKQWADAVVQESREFRQQSGLPEDPVDNQAWKDKQNQYYGGPGAPKPNN</sequence>
<proteinExistence type="inferred from homology"/>
<feature type="region of interest" description="Disordered" evidence="13">
    <location>
        <begin position="219"/>
        <end position="255"/>
    </location>
</feature>
<keyword evidence="11" id="KW-0460">Magnesium</keyword>
<dbReference type="Gene3D" id="1.10.3210.10">
    <property type="entry name" value="Hypothetical protein af1432"/>
    <property type="match status" value="1"/>
</dbReference>
<dbReference type="Proteomes" id="UP000504637">
    <property type="component" value="Unplaced"/>
</dbReference>
<evidence type="ECO:0000256" key="3">
    <source>
        <dbReference type="ARBA" id="ARBA00001941"/>
    </source>
</evidence>
<evidence type="ECO:0000256" key="11">
    <source>
        <dbReference type="ARBA" id="ARBA00022842"/>
    </source>
</evidence>
<dbReference type="GO" id="GO:0009159">
    <property type="term" value="P:deoxyribonucleoside monophosphate catabolic process"/>
    <property type="evidence" value="ECO:0007669"/>
    <property type="project" value="UniProtKB-ARBA"/>
</dbReference>
<dbReference type="GO" id="GO:0002953">
    <property type="term" value="F:5'-deoxynucleotidase activity"/>
    <property type="evidence" value="ECO:0007669"/>
    <property type="project" value="UniProtKB-EC"/>
</dbReference>
<evidence type="ECO:0000256" key="7">
    <source>
        <dbReference type="ARBA" id="ARBA00011738"/>
    </source>
</evidence>
<evidence type="ECO:0000259" key="14">
    <source>
        <dbReference type="SMART" id="SM00471"/>
    </source>
</evidence>
<keyword evidence="12" id="KW-0170">Cobalt</keyword>
<reference evidence="16" key="1">
    <citation type="submission" date="2020-01" db="EMBL/GenBank/DDBJ databases">
        <authorList>
            <consortium name="DOE Joint Genome Institute"/>
            <person name="Haridas S."/>
            <person name="Albert R."/>
            <person name="Binder M."/>
            <person name="Bloem J."/>
            <person name="Labutti K."/>
            <person name="Salamov A."/>
            <person name="Andreopoulos B."/>
            <person name="Baker S.E."/>
            <person name="Barry K."/>
            <person name="Bills G."/>
            <person name="Bluhm B.H."/>
            <person name="Cannon C."/>
            <person name="Castanera R."/>
            <person name="Culley D.E."/>
            <person name="Daum C."/>
            <person name="Ezra D."/>
            <person name="Gonzalez J.B."/>
            <person name="Henrissat B."/>
            <person name="Kuo A."/>
            <person name="Liang C."/>
            <person name="Lipzen A."/>
            <person name="Lutzoni F."/>
            <person name="Magnuson J."/>
            <person name="Mondo S."/>
            <person name="Nolan M."/>
            <person name="Ohm R."/>
            <person name="Pangilinan J."/>
            <person name="Park H.-J."/>
            <person name="Ramirez L."/>
            <person name="Alfaro M."/>
            <person name="Sun H."/>
            <person name="Tritt A."/>
            <person name="Yoshinaga Y."/>
            <person name="Zwiers L.-H."/>
            <person name="Turgeon B.G."/>
            <person name="Goodwin S.B."/>
            <person name="Spatafora J.W."/>
            <person name="Crous P.W."/>
            <person name="Grigoriev I.V."/>
        </authorList>
    </citation>
    <scope>NUCLEOTIDE SEQUENCE</scope>
    <source>
        <strain evidence="16">CBS 342.82</strain>
    </source>
</reference>
<feature type="region of interest" description="Disordered" evidence="13">
    <location>
        <begin position="1"/>
        <end position="34"/>
    </location>
</feature>
<dbReference type="GeneID" id="54364033"/>
<evidence type="ECO:0000256" key="5">
    <source>
        <dbReference type="ARBA" id="ARBA00004074"/>
    </source>
</evidence>